<comment type="caution">
    <text evidence="1">The sequence shown here is derived from an EMBL/GenBank/DDBJ whole genome shotgun (WGS) entry which is preliminary data.</text>
</comment>
<proteinExistence type="predicted"/>
<evidence type="ECO:0000313" key="1">
    <source>
        <dbReference type="EMBL" id="MDN0076818.1"/>
    </source>
</evidence>
<name>A0ABT7XSN5_9NEIS</name>
<protein>
    <submittedName>
        <fullName evidence="1">Uncharacterized protein</fullName>
    </submittedName>
</protein>
<reference evidence="1" key="1">
    <citation type="submission" date="2023-06" db="EMBL/GenBank/DDBJ databases">
        <authorList>
            <person name="Zhang S."/>
        </authorList>
    </citation>
    <scope>NUCLEOTIDE SEQUENCE</scope>
    <source>
        <strain evidence="1">SG2303</strain>
    </source>
</reference>
<dbReference type="Proteomes" id="UP001168540">
    <property type="component" value="Unassembled WGS sequence"/>
</dbReference>
<evidence type="ECO:0000313" key="2">
    <source>
        <dbReference type="Proteomes" id="UP001168540"/>
    </source>
</evidence>
<sequence>MPGHFQLAGKVAHGGQHRQQFLRVVQRVTGFLSQLQQQVHHIAAWQGKPAVQRG</sequence>
<gene>
    <name evidence="1" type="ORF">QU481_18380</name>
</gene>
<dbReference type="EMBL" id="JAUEDK010000043">
    <property type="protein sequence ID" value="MDN0076818.1"/>
    <property type="molecule type" value="Genomic_DNA"/>
</dbReference>
<accession>A0ABT7XSN5</accession>
<keyword evidence="2" id="KW-1185">Reference proteome</keyword>
<organism evidence="1 2">
    <name type="scientific">Crenobacter oryzisoli</name>
    <dbReference type="NCBI Taxonomy" id="3056844"/>
    <lineage>
        <taxon>Bacteria</taxon>
        <taxon>Pseudomonadati</taxon>
        <taxon>Pseudomonadota</taxon>
        <taxon>Betaproteobacteria</taxon>
        <taxon>Neisseriales</taxon>
        <taxon>Neisseriaceae</taxon>
        <taxon>Crenobacter</taxon>
    </lineage>
</organism>